<dbReference type="Proteomes" id="UP000756921">
    <property type="component" value="Unassembled WGS sequence"/>
</dbReference>
<accession>A0A9P6GNQ2</accession>
<comment type="caution">
    <text evidence="2">The sequence shown here is derived from an EMBL/GenBank/DDBJ whole genome shotgun (WGS) entry which is preliminary data.</text>
</comment>
<evidence type="ECO:0000256" key="1">
    <source>
        <dbReference type="SAM" id="MobiDB-lite"/>
    </source>
</evidence>
<dbReference type="EMBL" id="WJXW01000002">
    <property type="protein sequence ID" value="KAF9739067.1"/>
    <property type="molecule type" value="Genomic_DNA"/>
</dbReference>
<dbReference type="AlphaFoldDB" id="A0A9P6GNQ2"/>
<gene>
    <name evidence="2" type="ORF">PMIN01_01701</name>
</gene>
<evidence type="ECO:0000313" key="3">
    <source>
        <dbReference type="Proteomes" id="UP000756921"/>
    </source>
</evidence>
<sequence>MLQQPKRRSARLAGRRGELGKRPVQGCEMRGSFRGLSWAMISSFWNGDAAINGQPLMTRSNAVGFRSGDEMQGGTKHTYRDVLFETRAEKSISRPKAPLRGRTGSAALLCIGERASRTQMVVQAGVLERDPRIHPSSKCFRAPAICPVFGQF</sequence>
<evidence type="ECO:0000313" key="2">
    <source>
        <dbReference type="EMBL" id="KAF9739067.1"/>
    </source>
</evidence>
<proteinExistence type="predicted"/>
<keyword evidence="3" id="KW-1185">Reference proteome</keyword>
<feature type="region of interest" description="Disordered" evidence="1">
    <location>
        <begin position="1"/>
        <end position="23"/>
    </location>
</feature>
<reference evidence="2" key="1">
    <citation type="journal article" date="2020" name="Mol. Plant Microbe Interact.">
        <title>Genome Sequence of the Biocontrol Agent Coniothyrium minitans strain Conio (IMI 134523).</title>
        <authorList>
            <person name="Patel D."/>
            <person name="Shittu T.A."/>
            <person name="Baroncelli R."/>
            <person name="Muthumeenakshi S."/>
            <person name="Osborne T.H."/>
            <person name="Janganan T.K."/>
            <person name="Sreenivasaprasad S."/>
        </authorList>
    </citation>
    <scope>NUCLEOTIDE SEQUENCE</scope>
    <source>
        <strain evidence="2">Conio</strain>
    </source>
</reference>
<feature type="compositionally biased region" description="Basic residues" evidence="1">
    <location>
        <begin position="1"/>
        <end position="14"/>
    </location>
</feature>
<organism evidence="2 3">
    <name type="scientific">Paraphaeosphaeria minitans</name>
    <dbReference type="NCBI Taxonomy" id="565426"/>
    <lineage>
        <taxon>Eukaryota</taxon>
        <taxon>Fungi</taxon>
        <taxon>Dikarya</taxon>
        <taxon>Ascomycota</taxon>
        <taxon>Pezizomycotina</taxon>
        <taxon>Dothideomycetes</taxon>
        <taxon>Pleosporomycetidae</taxon>
        <taxon>Pleosporales</taxon>
        <taxon>Massarineae</taxon>
        <taxon>Didymosphaeriaceae</taxon>
        <taxon>Paraphaeosphaeria</taxon>
    </lineage>
</organism>
<protein>
    <submittedName>
        <fullName evidence="2">Uncharacterized protein</fullName>
    </submittedName>
</protein>
<name>A0A9P6GNQ2_9PLEO</name>